<gene>
    <name evidence="3" type="ORF">BM477_04715</name>
</gene>
<name>A0A1Q5PNX3_9ACTO</name>
<dbReference type="Pfam" id="PF00589">
    <property type="entry name" value="Phage_integrase"/>
    <property type="match status" value="1"/>
</dbReference>
<dbReference type="PANTHER" id="PTHR30349:SF64">
    <property type="entry name" value="PROPHAGE INTEGRASE INTD-RELATED"/>
    <property type="match status" value="1"/>
</dbReference>
<dbReference type="SUPFAM" id="SSF56349">
    <property type="entry name" value="DNA breaking-rejoining enzymes"/>
    <property type="match status" value="1"/>
</dbReference>
<dbReference type="InterPro" id="IPR002104">
    <property type="entry name" value="Integrase_catalytic"/>
</dbReference>
<dbReference type="STRING" id="156892.BM477_04715"/>
<evidence type="ECO:0000259" key="2">
    <source>
        <dbReference type="PROSITE" id="PS51898"/>
    </source>
</evidence>
<dbReference type="GO" id="GO:0015074">
    <property type="term" value="P:DNA integration"/>
    <property type="evidence" value="ECO:0007669"/>
    <property type="project" value="InterPro"/>
</dbReference>
<proteinExistence type="predicted"/>
<dbReference type="PROSITE" id="PS51898">
    <property type="entry name" value="TYR_RECOMBINASE"/>
    <property type="match status" value="1"/>
</dbReference>
<dbReference type="Gene3D" id="1.10.443.10">
    <property type="entry name" value="Intergrase catalytic core"/>
    <property type="match status" value="1"/>
</dbReference>
<dbReference type="InterPro" id="IPR013762">
    <property type="entry name" value="Integrase-like_cat_sf"/>
</dbReference>
<keyword evidence="4" id="KW-1185">Reference proteome</keyword>
<dbReference type="InterPro" id="IPR050090">
    <property type="entry name" value="Tyrosine_recombinase_XerCD"/>
</dbReference>
<sequence>MTVEAIEHTLANPEWSPETRKSARSVAVVFFGWTFRQGITRDVAGHLDTVRVPQGVPRPAPDNITERALNRAPLRTRQMILLARYGGLRCCEIAVVHGDDWDGQMLLVHGKGGKRRLVPILDERLTTTLDLLEEFLFPGKIDGHLSADRVNRIISNALPGKWTAHTLRHRYATAAYAGTRDLLAVGKLLGHSRPETTQRYVLEPQDALLNAARAARAASA</sequence>
<evidence type="ECO:0000256" key="1">
    <source>
        <dbReference type="ARBA" id="ARBA00023172"/>
    </source>
</evidence>
<comment type="caution">
    <text evidence="3">The sequence shown here is derived from an EMBL/GenBank/DDBJ whole genome shotgun (WGS) entry which is preliminary data.</text>
</comment>
<dbReference type="OrthoDB" id="1822491at2"/>
<evidence type="ECO:0000313" key="4">
    <source>
        <dbReference type="Proteomes" id="UP000186465"/>
    </source>
</evidence>
<dbReference type="AlphaFoldDB" id="A0A1Q5PNX3"/>
<dbReference type="Proteomes" id="UP000186465">
    <property type="component" value="Unassembled WGS sequence"/>
</dbReference>
<organism evidence="3 4">
    <name type="scientific">Boudabousia marimammalium</name>
    <dbReference type="NCBI Taxonomy" id="156892"/>
    <lineage>
        <taxon>Bacteria</taxon>
        <taxon>Bacillati</taxon>
        <taxon>Actinomycetota</taxon>
        <taxon>Actinomycetes</taxon>
        <taxon>Actinomycetales</taxon>
        <taxon>Actinomycetaceae</taxon>
        <taxon>Boudabousia</taxon>
    </lineage>
</organism>
<dbReference type="InterPro" id="IPR011010">
    <property type="entry name" value="DNA_brk_join_enz"/>
</dbReference>
<reference evidence="4" key="1">
    <citation type="submission" date="2016-11" db="EMBL/GenBank/DDBJ databases">
        <title>Actinomyces gypaetusis sp. nov. isolated from Gypaetus barbatus in Qinghai Tibet Plateau China.</title>
        <authorList>
            <person name="Meng X."/>
        </authorList>
    </citation>
    <scope>NUCLEOTIDE SEQUENCE [LARGE SCALE GENOMIC DNA]</scope>
    <source>
        <strain evidence="4">DSM 15383</strain>
    </source>
</reference>
<keyword evidence="1" id="KW-0233">DNA recombination</keyword>
<dbReference type="PANTHER" id="PTHR30349">
    <property type="entry name" value="PHAGE INTEGRASE-RELATED"/>
    <property type="match status" value="1"/>
</dbReference>
<evidence type="ECO:0000313" key="3">
    <source>
        <dbReference type="EMBL" id="OKL49288.1"/>
    </source>
</evidence>
<feature type="domain" description="Tyr recombinase" evidence="2">
    <location>
        <begin position="51"/>
        <end position="213"/>
    </location>
</feature>
<dbReference type="GO" id="GO:0003677">
    <property type="term" value="F:DNA binding"/>
    <property type="evidence" value="ECO:0007669"/>
    <property type="project" value="InterPro"/>
</dbReference>
<protein>
    <recommendedName>
        <fullName evidence="2">Tyr recombinase domain-containing protein</fullName>
    </recommendedName>
</protein>
<accession>A0A1Q5PNX3</accession>
<dbReference type="GO" id="GO:0006310">
    <property type="term" value="P:DNA recombination"/>
    <property type="evidence" value="ECO:0007669"/>
    <property type="project" value="UniProtKB-KW"/>
</dbReference>
<dbReference type="EMBL" id="MPDM01000004">
    <property type="protein sequence ID" value="OKL49288.1"/>
    <property type="molecule type" value="Genomic_DNA"/>
</dbReference>